<protein>
    <recommendedName>
        <fullName evidence="4">AsmA-like C-terminal domain-containing protein</fullName>
    </recommendedName>
</protein>
<evidence type="ECO:0000256" key="1">
    <source>
        <dbReference type="SAM" id="Phobius"/>
    </source>
</evidence>
<dbReference type="GO" id="GO:0005886">
    <property type="term" value="C:plasma membrane"/>
    <property type="evidence" value="ECO:0007669"/>
    <property type="project" value="TreeGrafter"/>
</dbReference>
<dbReference type="GO" id="GO:0090313">
    <property type="term" value="P:regulation of protein targeting to membrane"/>
    <property type="evidence" value="ECO:0007669"/>
    <property type="project" value="TreeGrafter"/>
</dbReference>
<accession>A0A9D7I820</accession>
<dbReference type="PANTHER" id="PTHR30441:SF8">
    <property type="entry name" value="DUF748 DOMAIN-CONTAINING PROTEIN"/>
    <property type="match status" value="1"/>
</dbReference>
<dbReference type="InterPro" id="IPR052894">
    <property type="entry name" value="AsmA-related"/>
</dbReference>
<dbReference type="PANTHER" id="PTHR30441">
    <property type="entry name" value="DUF748 DOMAIN-CONTAINING PROTEIN"/>
    <property type="match status" value="1"/>
</dbReference>
<feature type="transmembrane region" description="Helical" evidence="1">
    <location>
        <begin position="208"/>
        <end position="232"/>
    </location>
</feature>
<sequence>MDHDLIYSKTASGEEAMHQRTRVMQRNVRMVLILVDSQSTVADLCLKTGNPQLTENALRDLEKGGFIVPRVEQDSLWGESNKVAQEIREAAINKAIQISSPGAVGVVESSVSDSPVSIDPVLDHLAKSDSSISQLPLSSMHSTQVSGANYPVFSQEKTQKLSETQFTLDQVAKPSFLERLKALLPSAPQKNDEDISIKPIRRGQRSTMGWPMIAVSGFFGLLGLAYLTILFFPYDSYLPGVEAAFEQASGRPVKVGSMRVDVYPNPGLLLGNVHIGTDKDKIRIAELRLVPVIGSLIIGKTSFREVVLNGVSLPAELIVGLPGVFVELSKPTARVRVDHIRFEKTEVSFGGLGFSGMEGEARRSADGLFQSLKLRDPDHSLSFEVKPLAQGLEVNLEGFGWHPSQGSPFLFDSVNLNGAIENGAFTIRRMELRLFNGLIQGFAVLRADKQPSMSGEVVFERVNASRLGNAVGVGEKFSGGISGKLKFSSTADSWATIFSAVIAEGDFTVRRGSIRGIDLAEAVRRVSNMSVQGGATLFEQLTGSVNFTPTSYQFNGLILDSGLMQSTGQIEVSKNLQIRGKMVLQMRGTANQTRVPVTISGPLDAPVLQVGSK</sequence>
<evidence type="ECO:0000313" key="3">
    <source>
        <dbReference type="Proteomes" id="UP000886602"/>
    </source>
</evidence>
<comment type="caution">
    <text evidence="2">The sequence shown here is derived from an EMBL/GenBank/DDBJ whole genome shotgun (WGS) entry which is preliminary data.</text>
</comment>
<keyword evidence="1" id="KW-1133">Transmembrane helix</keyword>
<dbReference type="AlphaFoldDB" id="A0A9D7I820"/>
<evidence type="ECO:0000313" key="2">
    <source>
        <dbReference type="EMBL" id="MBK7422672.1"/>
    </source>
</evidence>
<dbReference type="EMBL" id="JADJNC010000008">
    <property type="protein sequence ID" value="MBK7422672.1"/>
    <property type="molecule type" value="Genomic_DNA"/>
</dbReference>
<dbReference type="Proteomes" id="UP000886602">
    <property type="component" value="Unassembled WGS sequence"/>
</dbReference>
<keyword evidence="1" id="KW-0812">Transmembrane</keyword>
<proteinExistence type="predicted"/>
<keyword evidence="1" id="KW-0472">Membrane</keyword>
<reference evidence="2" key="1">
    <citation type="submission" date="2020-10" db="EMBL/GenBank/DDBJ databases">
        <title>Connecting structure to function with the recovery of over 1000 high-quality activated sludge metagenome-assembled genomes encoding full-length rRNA genes using long-read sequencing.</title>
        <authorList>
            <person name="Singleton C.M."/>
            <person name="Petriglieri F."/>
            <person name="Kristensen J.M."/>
            <person name="Kirkegaard R.H."/>
            <person name="Michaelsen T.Y."/>
            <person name="Andersen M.H."/>
            <person name="Karst S.M."/>
            <person name="Dueholm M.S."/>
            <person name="Nielsen P.H."/>
            <person name="Albertsen M."/>
        </authorList>
    </citation>
    <scope>NUCLEOTIDE SEQUENCE</scope>
    <source>
        <strain evidence="2">EsbW_18-Q3-R4-48_MAXAC.044</strain>
    </source>
</reference>
<gene>
    <name evidence="2" type="ORF">IPJ48_06030</name>
</gene>
<organism evidence="2 3">
    <name type="scientific">Candidatus Propionivibrio dominans</name>
    <dbReference type="NCBI Taxonomy" id="2954373"/>
    <lineage>
        <taxon>Bacteria</taxon>
        <taxon>Pseudomonadati</taxon>
        <taxon>Pseudomonadota</taxon>
        <taxon>Betaproteobacteria</taxon>
        <taxon>Rhodocyclales</taxon>
        <taxon>Rhodocyclaceae</taxon>
        <taxon>Propionivibrio</taxon>
    </lineage>
</organism>
<name>A0A9D7I820_9RHOO</name>
<evidence type="ECO:0008006" key="4">
    <source>
        <dbReference type="Google" id="ProtNLM"/>
    </source>
</evidence>